<keyword evidence="2" id="KW-1185">Reference proteome</keyword>
<evidence type="ECO:0000313" key="2">
    <source>
        <dbReference type="Proteomes" id="UP000032534"/>
    </source>
</evidence>
<dbReference type="PATRIC" id="fig|159743.3.peg.4227"/>
<evidence type="ECO:0008006" key="3">
    <source>
        <dbReference type="Google" id="ProtNLM"/>
    </source>
</evidence>
<dbReference type="Pfam" id="PF04724">
    <property type="entry name" value="Glyco_transf_17"/>
    <property type="match status" value="1"/>
</dbReference>
<comment type="caution">
    <text evidence="1">The sequence shown here is derived from an EMBL/GenBank/DDBJ whole genome shotgun (WGS) entry which is preliminary data.</text>
</comment>
<dbReference type="Proteomes" id="UP000032534">
    <property type="component" value="Unassembled WGS sequence"/>
</dbReference>
<reference evidence="1 2" key="1">
    <citation type="submission" date="2014-11" db="EMBL/GenBank/DDBJ databases">
        <title>Draft Genome Sequences of Paenibacillus polymyxa NRRL B-30509 and Paenibacillus terrae NRRL B-30644, Strains from a Poultry Environment that Produce Tridecaptin A and Paenicidins.</title>
        <authorList>
            <person name="van Belkum M.J."/>
            <person name="Lohans C.T."/>
            <person name="Vederas J.C."/>
        </authorList>
    </citation>
    <scope>NUCLEOTIDE SEQUENCE [LARGE SCALE GENOMIC DNA]</scope>
    <source>
        <strain evidence="1 2">NRRL B-30644</strain>
    </source>
</reference>
<dbReference type="InterPro" id="IPR006813">
    <property type="entry name" value="Glyco_trans_17"/>
</dbReference>
<protein>
    <recommendedName>
        <fullName evidence="3">Glycosyltransferase family 17</fullName>
    </recommendedName>
</protein>
<sequence>MKIYEFCPFFNENRIADIKIRENDRWIDELHVVEANKTFSYLDKPRNFNSNYLGSKVIHHPFYADDLFREPVKHQLYFDVTTCGADHFDRWYWRLLSYNSAFHNEACQRNRSTSILRDRVEDDDVIILADFDEIIDSRMADRIVSEVKKHQIITIKMHYSVFFLNLFCQSNHGAPHWSYRVFAMTGRYFKSMPFSSDYLRKKGIAEALYHDIYCLEEPAGFHHSWLEYQKTALPKLQAFAANVEDKSILNADYIDQCLNDKKLYYIDTELYVDNSKSFLSSLQEVETNDLWYE</sequence>
<organism evidence="1 2">
    <name type="scientific">Paenibacillus terrae</name>
    <dbReference type="NCBI Taxonomy" id="159743"/>
    <lineage>
        <taxon>Bacteria</taxon>
        <taxon>Bacillati</taxon>
        <taxon>Bacillota</taxon>
        <taxon>Bacilli</taxon>
        <taxon>Bacillales</taxon>
        <taxon>Paenibacillaceae</taxon>
        <taxon>Paenibacillus</taxon>
    </lineage>
</organism>
<dbReference type="GO" id="GO:0003830">
    <property type="term" value="F:beta-1,4-mannosylglycoprotein 4-beta-N-acetylglucosaminyltransferase activity"/>
    <property type="evidence" value="ECO:0007669"/>
    <property type="project" value="InterPro"/>
</dbReference>
<dbReference type="AlphaFoldDB" id="A0A0D7WY15"/>
<dbReference type="OrthoDB" id="1997677at2"/>
<evidence type="ECO:0000313" key="1">
    <source>
        <dbReference type="EMBL" id="KJD44086.1"/>
    </source>
</evidence>
<dbReference type="EMBL" id="JTHP01000042">
    <property type="protein sequence ID" value="KJD44086.1"/>
    <property type="molecule type" value="Genomic_DNA"/>
</dbReference>
<dbReference type="RefSeq" id="WP_044647607.1">
    <property type="nucleotide sequence ID" value="NZ_JTHP01000042.1"/>
</dbReference>
<accession>A0A0D7WY15</accession>
<name>A0A0D7WY15_9BACL</name>
<gene>
    <name evidence="1" type="ORF">QD47_18990</name>
</gene>
<dbReference type="GO" id="GO:0016020">
    <property type="term" value="C:membrane"/>
    <property type="evidence" value="ECO:0007669"/>
    <property type="project" value="InterPro"/>
</dbReference>
<proteinExistence type="predicted"/>